<keyword evidence="3" id="KW-0560">Oxidoreductase</keyword>
<keyword evidence="3" id="KW-0575">Peroxidase</keyword>
<dbReference type="AlphaFoldDB" id="A0A446ZJB1"/>
<dbReference type="Pfam" id="PF00561">
    <property type="entry name" value="Abhydrolase_1"/>
    <property type="match status" value="1"/>
</dbReference>
<dbReference type="Gene3D" id="3.40.50.1820">
    <property type="entry name" value="alpha/beta hydrolase"/>
    <property type="match status" value="1"/>
</dbReference>
<evidence type="ECO:0000313" key="4">
    <source>
        <dbReference type="Proteomes" id="UP000294355"/>
    </source>
</evidence>
<name>A0A446ZJB1_ACICA</name>
<evidence type="ECO:0000313" key="3">
    <source>
        <dbReference type="EMBL" id="VAX44578.1"/>
    </source>
</evidence>
<dbReference type="PANTHER" id="PTHR43433">
    <property type="entry name" value="HYDROLASE, ALPHA/BETA FOLD FAMILY PROTEIN"/>
    <property type="match status" value="1"/>
</dbReference>
<protein>
    <submittedName>
        <fullName evidence="3">Non-heme bromoperoxidase BpoC</fullName>
        <ecNumber evidence="3">1.11.1.18</ecNumber>
    </submittedName>
</protein>
<accession>A0A446ZJB1</accession>
<dbReference type="InterPro" id="IPR000073">
    <property type="entry name" value="AB_hydrolase_1"/>
</dbReference>
<dbReference type="EMBL" id="LS999521">
    <property type="protein sequence ID" value="VAX44578.1"/>
    <property type="molecule type" value="Genomic_DNA"/>
</dbReference>
<dbReference type="GO" id="GO:0019806">
    <property type="term" value="F:bromide peroxidase activity"/>
    <property type="evidence" value="ECO:0007669"/>
    <property type="project" value="UniProtKB-EC"/>
</dbReference>
<dbReference type="PRINTS" id="PR00111">
    <property type="entry name" value="ABHYDROLASE"/>
</dbReference>
<organism evidence="3 4">
    <name type="scientific">Acinetobacter calcoaceticus</name>
    <dbReference type="NCBI Taxonomy" id="471"/>
    <lineage>
        <taxon>Bacteria</taxon>
        <taxon>Pseudomonadati</taxon>
        <taxon>Pseudomonadota</taxon>
        <taxon>Gammaproteobacteria</taxon>
        <taxon>Moraxellales</taxon>
        <taxon>Moraxellaceae</taxon>
        <taxon>Acinetobacter</taxon>
        <taxon>Acinetobacter calcoaceticus/baumannii complex</taxon>
    </lineage>
</organism>
<feature type="signal peptide" evidence="1">
    <location>
        <begin position="1"/>
        <end position="25"/>
    </location>
</feature>
<feature type="domain" description="AB hydrolase-1" evidence="2">
    <location>
        <begin position="91"/>
        <end position="321"/>
    </location>
</feature>
<dbReference type="InterPro" id="IPR050471">
    <property type="entry name" value="AB_hydrolase"/>
</dbReference>
<feature type="chain" id="PRO_5019585272" evidence="1">
    <location>
        <begin position="26"/>
        <end position="337"/>
    </location>
</feature>
<proteinExistence type="predicted"/>
<dbReference type="RefSeq" id="WP_133973479.1">
    <property type="nucleotide sequence ID" value="NZ_LS999521.1"/>
</dbReference>
<sequence precursor="true">MKFLLNTIAMGLTAVSIFSTPLTQAETVASISFSDHVTQEKKMSSNTVINQQSGPISQLDTNWKNVPTQFISAGGVNFAYREYGQQNGGTPVIFLNHLAAVLDNWDPRMIDGIAAKHHVVVFDNRGVGASTGKPAQLIEQMADDAIAFIQAKGFKKVDLFGFSMGGMISQEIALKQPNLVRKMILSGTGPAGGTGISTVGRISNWDLVRGMVTHQDPKVYLFFTRTENGKAAAKQFIQRINERTENRDKEITISAYRAQLKALKKWGSKKPSDLSVIQQPVLVANGDHDRMVPTVNTYDLAKRLPNSSLVIYPDAGHGGIFQFHDNFVKQSLTFLDK</sequence>
<gene>
    <name evidence="3" type="primary">bpoC</name>
    <name evidence="3" type="ORF">AC2117_01761</name>
</gene>
<dbReference type="InterPro" id="IPR029058">
    <property type="entry name" value="AB_hydrolase_fold"/>
</dbReference>
<evidence type="ECO:0000256" key="1">
    <source>
        <dbReference type="SAM" id="SignalP"/>
    </source>
</evidence>
<dbReference type="EC" id="1.11.1.18" evidence="3"/>
<keyword evidence="1" id="KW-0732">Signal</keyword>
<dbReference type="PANTHER" id="PTHR43433:SF5">
    <property type="entry name" value="AB HYDROLASE-1 DOMAIN-CONTAINING PROTEIN"/>
    <property type="match status" value="1"/>
</dbReference>
<evidence type="ECO:0000259" key="2">
    <source>
        <dbReference type="Pfam" id="PF00561"/>
    </source>
</evidence>
<dbReference type="SUPFAM" id="SSF53474">
    <property type="entry name" value="alpha/beta-Hydrolases"/>
    <property type="match status" value="1"/>
</dbReference>
<dbReference type="Proteomes" id="UP000294355">
    <property type="component" value="Chromosome"/>
</dbReference>
<dbReference type="OrthoDB" id="7958481at2"/>
<reference evidence="3 4" key="1">
    <citation type="submission" date="2018-08" db="EMBL/GenBank/DDBJ databases">
        <authorList>
            <person name="Gonzaga-Molto A."/>
        </authorList>
    </citation>
    <scope>NUCLEOTIDE SEQUENCE [LARGE SCALE GENOMIC DNA]</scope>
    <source>
        <strain evidence="3">Acinetobacter calcoaceticus str. 2117</strain>
    </source>
</reference>